<dbReference type="EMBL" id="JANTQA010000030">
    <property type="protein sequence ID" value="KAJ3440668.1"/>
    <property type="molecule type" value="Genomic_DNA"/>
</dbReference>
<dbReference type="CDD" id="cd10169">
    <property type="entry name" value="ASKHA_NBD_actin-like"/>
    <property type="match status" value="1"/>
</dbReference>
<protein>
    <submittedName>
        <fullName evidence="2">Actin-5c-related</fullName>
    </submittedName>
</protein>
<dbReference type="InterPro" id="IPR004000">
    <property type="entry name" value="Actin"/>
</dbReference>
<proteinExistence type="inferred from homology"/>
<name>A0AAV7ZG11_9EUKA</name>
<accession>A0AAV7ZG11</accession>
<dbReference type="Pfam" id="PF00022">
    <property type="entry name" value="Actin"/>
    <property type="match status" value="2"/>
</dbReference>
<reference evidence="2" key="1">
    <citation type="submission" date="2022-08" db="EMBL/GenBank/DDBJ databases">
        <title>Novel sulphate-reducing endosymbionts in the free-living metamonad Anaeramoeba.</title>
        <authorList>
            <person name="Jerlstrom-Hultqvist J."/>
            <person name="Cepicka I."/>
            <person name="Gallot-Lavallee L."/>
            <person name="Salas-Leiva D."/>
            <person name="Curtis B.A."/>
            <person name="Zahonova K."/>
            <person name="Pipaliya S."/>
            <person name="Dacks J."/>
            <person name="Roger A.J."/>
        </authorList>
    </citation>
    <scope>NUCLEOTIDE SEQUENCE</scope>
    <source>
        <strain evidence="2">Busselton2</strain>
    </source>
</reference>
<dbReference type="Gene3D" id="3.30.420.40">
    <property type="match status" value="2"/>
</dbReference>
<evidence type="ECO:0000313" key="3">
    <source>
        <dbReference type="Proteomes" id="UP001146793"/>
    </source>
</evidence>
<dbReference type="AlphaFoldDB" id="A0AAV7ZG11"/>
<sequence>MTEQENQKEEEPKLNVVPCLIIDLGTKFVRFGISSNSTPSTIVKTNHPNLHQKCTKPNEPALTFGRITNKEKIGTILSYARSTVKEQTIGESVMVIDTLFTPRNDRSYIAEYLFNTLHAKRIFFLRQPIVSLYQTRNDTGLVVHISTTISVVPIYKGRVLFQAINKQNFGSDQVLQYLMDLLEKQGNDLNDLGSDPLQVVSNLLKQFGRVSPDIAKEPLQKKKVIKINRKATNTQETTLVKLTARNEFCECNEALFEPSRIGLNTRGLIDLVEGSILKSPLLTREEIMTNIVLAGGFAETKGLPERIKSDLEKRFTDFSISPAISESKITKNSEWLGANIVANKDLDIKDWISKEEWDQNPQQIIKEKCF</sequence>
<comment type="similarity">
    <text evidence="1">Belongs to the actin family.</text>
</comment>
<dbReference type="SUPFAM" id="SSF53067">
    <property type="entry name" value="Actin-like ATPase domain"/>
    <property type="match status" value="2"/>
</dbReference>
<comment type="caution">
    <text evidence="2">The sequence shown here is derived from an EMBL/GenBank/DDBJ whole genome shotgun (WGS) entry which is preliminary data.</text>
</comment>
<dbReference type="SMART" id="SM00268">
    <property type="entry name" value="ACTIN"/>
    <property type="match status" value="1"/>
</dbReference>
<gene>
    <name evidence="2" type="ORF">M0812_14337</name>
</gene>
<evidence type="ECO:0000256" key="1">
    <source>
        <dbReference type="RuleBase" id="RU000487"/>
    </source>
</evidence>
<evidence type="ECO:0000313" key="2">
    <source>
        <dbReference type="EMBL" id="KAJ3440668.1"/>
    </source>
</evidence>
<dbReference type="Gene3D" id="3.90.640.10">
    <property type="entry name" value="Actin, Chain A, domain 4"/>
    <property type="match status" value="1"/>
</dbReference>
<organism evidence="2 3">
    <name type="scientific">Anaeramoeba flamelloides</name>
    <dbReference type="NCBI Taxonomy" id="1746091"/>
    <lineage>
        <taxon>Eukaryota</taxon>
        <taxon>Metamonada</taxon>
        <taxon>Anaeramoebidae</taxon>
        <taxon>Anaeramoeba</taxon>
    </lineage>
</organism>
<dbReference type="InterPro" id="IPR043129">
    <property type="entry name" value="ATPase_NBD"/>
</dbReference>
<dbReference type="PANTHER" id="PTHR11937">
    <property type="entry name" value="ACTIN"/>
    <property type="match status" value="1"/>
</dbReference>
<dbReference type="Proteomes" id="UP001146793">
    <property type="component" value="Unassembled WGS sequence"/>
</dbReference>